<feature type="domain" description="PAS" evidence="2">
    <location>
        <begin position="129"/>
        <end position="169"/>
    </location>
</feature>
<gene>
    <name evidence="5" type="ORF">CKO43_11855</name>
</gene>
<name>A0ABS1DUR1_RUBGE</name>
<accession>A0ABS1DUR1</accession>
<dbReference type="SMART" id="SM00091">
    <property type="entry name" value="PAS"/>
    <property type="match status" value="2"/>
</dbReference>
<dbReference type="PANTHER" id="PTHR44757">
    <property type="entry name" value="DIGUANYLATE CYCLASE DGCP"/>
    <property type="match status" value="1"/>
</dbReference>
<evidence type="ECO:0000313" key="6">
    <source>
        <dbReference type="Proteomes" id="UP001041814"/>
    </source>
</evidence>
<dbReference type="RefSeq" id="WP_200230115.1">
    <property type="nucleotide sequence ID" value="NZ_NRRT01000042.1"/>
</dbReference>
<dbReference type="Pfam" id="PF00990">
    <property type="entry name" value="GGDEF"/>
    <property type="match status" value="1"/>
</dbReference>
<dbReference type="InterPro" id="IPR001633">
    <property type="entry name" value="EAL_dom"/>
</dbReference>
<evidence type="ECO:0000313" key="5">
    <source>
        <dbReference type="EMBL" id="MBK1713471.1"/>
    </source>
</evidence>
<comment type="caution">
    <text evidence="5">The sequence shown here is derived from an EMBL/GenBank/DDBJ whole genome shotgun (WGS) entry which is preliminary data.</text>
</comment>
<dbReference type="CDD" id="cd00130">
    <property type="entry name" value="PAS"/>
    <property type="match status" value="1"/>
</dbReference>
<dbReference type="InterPro" id="IPR000014">
    <property type="entry name" value="PAS"/>
</dbReference>
<protein>
    <submittedName>
        <fullName evidence="5">Diguanylate cyclase</fullName>
    </submittedName>
</protein>
<proteinExistence type="predicted"/>
<dbReference type="NCBIfam" id="TIGR00254">
    <property type="entry name" value="GGDEF"/>
    <property type="match status" value="1"/>
</dbReference>
<dbReference type="Gene3D" id="3.20.20.450">
    <property type="entry name" value="EAL domain"/>
    <property type="match status" value="1"/>
</dbReference>
<dbReference type="NCBIfam" id="TIGR00229">
    <property type="entry name" value="sensory_box"/>
    <property type="match status" value="1"/>
</dbReference>
<dbReference type="InterPro" id="IPR052155">
    <property type="entry name" value="Biofilm_reg_signaling"/>
</dbReference>
<dbReference type="CDD" id="cd01948">
    <property type="entry name" value="EAL"/>
    <property type="match status" value="1"/>
</dbReference>
<dbReference type="SUPFAM" id="SSF141868">
    <property type="entry name" value="EAL domain-like"/>
    <property type="match status" value="1"/>
</dbReference>
<dbReference type="PROSITE" id="PS50887">
    <property type="entry name" value="GGDEF"/>
    <property type="match status" value="1"/>
</dbReference>
<organism evidence="5 6">
    <name type="scientific">Rubrivivax gelatinosus</name>
    <name type="common">Rhodocyclus gelatinosus</name>
    <name type="synonym">Rhodopseudomonas gelatinosa</name>
    <dbReference type="NCBI Taxonomy" id="28068"/>
    <lineage>
        <taxon>Bacteria</taxon>
        <taxon>Pseudomonadati</taxon>
        <taxon>Pseudomonadota</taxon>
        <taxon>Betaproteobacteria</taxon>
        <taxon>Burkholderiales</taxon>
        <taxon>Sphaerotilaceae</taxon>
        <taxon>Rubrivivax</taxon>
    </lineage>
</organism>
<evidence type="ECO:0000259" key="2">
    <source>
        <dbReference type="PROSITE" id="PS50112"/>
    </source>
</evidence>
<dbReference type="Pfam" id="PF12860">
    <property type="entry name" value="PAS_7"/>
    <property type="match status" value="1"/>
</dbReference>
<feature type="domain" description="GGDEF" evidence="4">
    <location>
        <begin position="287"/>
        <end position="420"/>
    </location>
</feature>
<dbReference type="SMART" id="SM00052">
    <property type="entry name" value="EAL"/>
    <property type="match status" value="1"/>
</dbReference>
<dbReference type="PROSITE" id="PS50883">
    <property type="entry name" value="EAL"/>
    <property type="match status" value="1"/>
</dbReference>
<reference evidence="5" key="1">
    <citation type="submission" date="2017-08" db="EMBL/GenBank/DDBJ databases">
        <authorList>
            <person name="Imhoff J.F."/>
            <person name="Rahn T."/>
            <person name="Kuenzel S."/>
            <person name="Neulinger S.C."/>
        </authorList>
    </citation>
    <scope>NUCLEOTIDE SEQUENCE</scope>
    <source>
        <strain evidence="5">IM 151</strain>
    </source>
</reference>
<dbReference type="Gene3D" id="3.30.70.270">
    <property type="match status" value="1"/>
</dbReference>
<dbReference type="InterPro" id="IPR029787">
    <property type="entry name" value="Nucleotide_cyclase"/>
</dbReference>
<dbReference type="InterPro" id="IPR043128">
    <property type="entry name" value="Rev_trsase/Diguanyl_cyclase"/>
</dbReference>
<dbReference type="Gene3D" id="3.30.450.20">
    <property type="entry name" value="PAS domain"/>
    <property type="match status" value="2"/>
</dbReference>
<dbReference type="InterPro" id="IPR035965">
    <property type="entry name" value="PAS-like_dom_sf"/>
</dbReference>
<feature type="domain" description="EAL" evidence="3">
    <location>
        <begin position="429"/>
        <end position="682"/>
    </location>
</feature>
<dbReference type="InterPro" id="IPR035919">
    <property type="entry name" value="EAL_sf"/>
</dbReference>
<evidence type="ECO:0000259" key="4">
    <source>
        <dbReference type="PROSITE" id="PS50887"/>
    </source>
</evidence>
<dbReference type="CDD" id="cd01949">
    <property type="entry name" value="GGDEF"/>
    <property type="match status" value="1"/>
</dbReference>
<dbReference type="PROSITE" id="PS50112">
    <property type="entry name" value="PAS"/>
    <property type="match status" value="1"/>
</dbReference>
<dbReference type="SUPFAM" id="SSF55785">
    <property type="entry name" value="PYP-like sensor domain (PAS domain)"/>
    <property type="match status" value="2"/>
</dbReference>
<feature type="region of interest" description="Disordered" evidence="1">
    <location>
        <begin position="677"/>
        <end position="698"/>
    </location>
</feature>
<keyword evidence="6" id="KW-1185">Reference proteome</keyword>
<reference evidence="5" key="2">
    <citation type="journal article" date="2020" name="Microorganisms">
        <title>Osmotic Adaptation and Compatible Solute Biosynthesis of Phototrophic Bacteria as Revealed from Genome Analyses.</title>
        <authorList>
            <person name="Imhoff J.F."/>
            <person name="Rahn T."/>
            <person name="Kunzel S."/>
            <person name="Keller A."/>
            <person name="Neulinger S.C."/>
        </authorList>
    </citation>
    <scope>NUCLEOTIDE SEQUENCE</scope>
    <source>
        <strain evidence="5">IM 151</strain>
    </source>
</reference>
<sequence>MNAVAAWRPLLDSLPLAAWIVELAGQTVVAANPEAARLLDLPVATLQGQRTTHWLATPEDQAYWNEIATGRYAPLRSDSLVCSAGGGTIQVERHVQPLPAGAGGVPTHALVTLRDRRAEQRAEDEREAVVAELQATLESTGDGILVTDLDGRVRAFNRRFAQIWGLPEDLLETRDSAALHDWMRRRTLDGEAYERRLTALRSAPLLSSTERLELADGQIVQRVTRPLWGRSGPQGRVYSFSDLTELVKVRALSQALSSHDALTRLPNRGLLAEKVAEAGQRWRRDQQQFALLVVDLDHFRRVNDSFGQQVANRVLCEVGERIGAALRSQDVLARIGGDLFAALLQDADRVSAEKAVMRVLSVVNTQPFDADGTPFSLSCSVGIALCPQDGQALDDLVRQAEAAVRTAKAAGRASFRFAEPVPGGEAHSHVRMVHAMREALKDGRFRLHYQPQIRFRDGAVAGAEALLRWRDPQLGEIAPAAFIPVAEDSGFIVTLGNWVLSQAVRQAALWHEAGRSLTVAINVSALQFRQPDFVAQVADVLAVSGLPAHLLELELTESILVDKADEALERLHALQRLGVQLALDDFGTGYSCLGSLKRVPIGRLKIDRSFVSGLPDDDTDVGLVRAIIQLAQALGKRVTAEGVETEAQRRFLADLGCDAFQGYLYAPAMDAAAFERHLPPPRPRPMPTAGGRHIRLVR</sequence>
<evidence type="ECO:0000256" key="1">
    <source>
        <dbReference type="SAM" id="MobiDB-lite"/>
    </source>
</evidence>
<dbReference type="SUPFAM" id="SSF55073">
    <property type="entry name" value="Nucleotide cyclase"/>
    <property type="match status" value="1"/>
</dbReference>
<dbReference type="Pfam" id="PF00563">
    <property type="entry name" value="EAL"/>
    <property type="match status" value="1"/>
</dbReference>
<dbReference type="EMBL" id="NRRU01000039">
    <property type="protein sequence ID" value="MBK1713471.1"/>
    <property type="molecule type" value="Genomic_DNA"/>
</dbReference>
<dbReference type="PANTHER" id="PTHR44757:SF2">
    <property type="entry name" value="BIOFILM ARCHITECTURE MAINTENANCE PROTEIN MBAA"/>
    <property type="match status" value="1"/>
</dbReference>
<evidence type="ECO:0000259" key="3">
    <source>
        <dbReference type="PROSITE" id="PS50883"/>
    </source>
</evidence>
<dbReference type="InterPro" id="IPR000160">
    <property type="entry name" value="GGDEF_dom"/>
</dbReference>
<dbReference type="SMART" id="SM00267">
    <property type="entry name" value="GGDEF"/>
    <property type="match status" value="1"/>
</dbReference>
<dbReference type="Proteomes" id="UP001041814">
    <property type="component" value="Unassembled WGS sequence"/>
</dbReference>